<keyword evidence="3" id="KW-0560">Oxidoreductase</keyword>
<dbReference type="Proteomes" id="UP000736335">
    <property type="component" value="Unassembled WGS sequence"/>
</dbReference>
<dbReference type="EMBL" id="WIUZ02000010">
    <property type="protein sequence ID" value="KAF9783414.1"/>
    <property type="molecule type" value="Genomic_DNA"/>
</dbReference>
<protein>
    <submittedName>
        <fullName evidence="4">NAD(P)-binding protein</fullName>
    </submittedName>
</protein>
<accession>A0A9P6HCW1</accession>
<evidence type="ECO:0000256" key="3">
    <source>
        <dbReference type="ARBA" id="ARBA00023002"/>
    </source>
</evidence>
<dbReference type="InterPro" id="IPR002347">
    <property type="entry name" value="SDR_fam"/>
</dbReference>
<dbReference type="AlphaFoldDB" id="A0A9P6HCW1"/>
<comment type="caution">
    <text evidence="4">The sequence shown here is derived from an EMBL/GenBank/DDBJ whole genome shotgun (WGS) entry which is preliminary data.</text>
</comment>
<dbReference type="PANTHER" id="PTHR24320:SF236">
    <property type="entry name" value="SHORT-CHAIN DEHYDROGENASE-RELATED"/>
    <property type="match status" value="1"/>
</dbReference>
<reference evidence="4" key="1">
    <citation type="journal article" date="2020" name="Nat. Commun.">
        <title>Large-scale genome sequencing of mycorrhizal fungi provides insights into the early evolution of symbiotic traits.</title>
        <authorList>
            <person name="Miyauchi S."/>
            <person name="Kiss E."/>
            <person name="Kuo A."/>
            <person name="Drula E."/>
            <person name="Kohler A."/>
            <person name="Sanchez-Garcia M."/>
            <person name="Morin E."/>
            <person name="Andreopoulos B."/>
            <person name="Barry K.W."/>
            <person name="Bonito G."/>
            <person name="Buee M."/>
            <person name="Carver A."/>
            <person name="Chen C."/>
            <person name="Cichocki N."/>
            <person name="Clum A."/>
            <person name="Culley D."/>
            <person name="Crous P.W."/>
            <person name="Fauchery L."/>
            <person name="Girlanda M."/>
            <person name="Hayes R.D."/>
            <person name="Keri Z."/>
            <person name="LaButti K."/>
            <person name="Lipzen A."/>
            <person name="Lombard V."/>
            <person name="Magnuson J."/>
            <person name="Maillard F."/>
            <person name="Murat C."/>
            <person name="Nolan M."/>
            <person name="Ohm R.A."/>
            <person name="Pangilinan J."/>
            <person name="Pereira M.F."/>
            <person name="Perotto S."/>
            <person name="Peter M."/>
            <person name="Pfister S."/>
            <person name="Riley R."/>
            <person name="Sitrit Y."/>
            <person name="Stielow J.B."/>
            <person name="Szollosi G."/>
            <person name="Zifcakova L."/>
            <person name="Stursova M."/>
            <person name="Spatafora J.W."/>
            <person name="Tedersoo L."/>
            <person name="Vaario L.M."/>
            <person name="Yamada A."/>
            <person name="Yan M."/>
            <person name="Wang P."/>
            <person name="Xu J."/>
            <person name="Bruns T."/>
            <person name="Baldrian P."/>
            <person name="Vilgalys R."/>
            <person name="Dunand C."/>
            <person name="Henrissat B."/>
            <person name="Grigoriev I.V."/>
            <person name="Hibbett D."/>
            <person name="Nagy L.G."/>
            <person name="Martin F.M."/>
        </authorList>
    </citation>
    <scope>NUCLEOTIDE SEQUENCE</scope>
    <source>
        <strain evidence="4">UH-Tt-Lm1</strain>
    </source>
</reference>
<dbReference type="SUPFAM" id="SSF51735">
    <property type="entry name" value="NAD(P)-binding Rossmann-fold domains"/>
    <property type="match status" value="1"/>
</dbReference>
<comment type="similarity">
    <text evidence="1">Belongs to the short-chain dehydrogenases/reductases (SDR) family.</text>
</comment>
<dbReference type="InterPro" id="IPR036291">
    <property type="entry name" value="NAD(P)-bd_dom_sf"/>
</dbReference>
<evidence type="ECO:0000313" key="5">
    <source>
        <dbReference type="Proteomes" id="UP000736335"/>
    </source>
</evidence>
<sequence length="315" mass="35483">MASLSTYFRQVFPPSPQWSVDEISDLSGKVFIVTGGNSGVGKETCKQLLLKNAKVYLATRSESKAQAALEELEKETGKKALFHKLDLGDLDATKKSAKEFLEKETKLNVLIANAGVMVPPVDQLTAQKFDLQFGTNVLGHFLLIRLLYPLLVSTTTSEDPSRIVWVASAAQYLFKPPIKYEWITDTEVRGKQNPWSLYEQSKFATVQLTYALQMELGDKDEVAFFTLDPGNIKTDLTRHSRSLLFRVFRPLILFPVELGALTQLYAATESSALQYKGGYLRPWARVGEPHEGTKDEAEQKKLWDYCHEALKLWLA</sequence>
<evidence type="ECO:0000256" key="2">
    <source>
        <dbReference type="ARBA" id="ARBA00022857"/>
    </source>
</evidence>
<evidence type="ECO:0000256" key="1">
    <source>
        <dbReference type="ARBA" id="ARBA00006484"/>
    </source>
</evidence>
<gene>
    <name evidence="4" type="ORF">BJ322DRAFT_1100561</name>
</gene>
<dbReference type="Gene3D" id="3.40.50.720">
    <property type="entry name" value="NAD(P)-binding Rossmann-like Domain"/>
    <property type="match status" value="1"/>
</dbReference>
<keyword evidence="5" id="KW-1185">Reference proteome</keyword>
<dbReference type="OrthoDB" id="191139at2759"/>
<proteinExistence type="inferred from homology"/>
<name>A0A9P6HCW1_9AGAM</name>
<dbReference type="Pfam" id="PF00106">
    <property type="entry name" value="adh_short"/>
    <property type="match status" value="1"/>
</dbReference>
<dbReference type="PANTHER" id="PTHR24320">
    <property type="entry name" value="RETINOL DEHYDROGENASE"/>
    <property type="match status" value="1"/>
</dbReference>
<organism evidence="4 5">
    <name type="scientific">Thelephora terrestris</name>
    <dbReference type="NCBI Taxonomy" id="56493"/>
    <lineage>
        <taxon>Eukaryota</taxon>
        <taxon>Fungi</taxon>
        <taxon>Dikarya</taxon>
        <taxon>Basidiomycota</taxon>
        <taxon>Agaricomycotina</taxon>
        <taxon>Agaricomycetes</taxon>
        <taxon>Thelephorales</taxon>
        <taxon>Thelephoraceae</taxon>
        <taxon>Thelephora</taxon>
    </lineage>
</organism>
<reference evidence="4" key="2">
    <citation type="submission" date="2020-11" db="EMBL/GenBank/DDBJ databases">
        <authorList>
            <consortium name="DOE Joint Genome Institute"/>
            <person name="Kuo A."/>
            <person name="Miyauchi S."/>
            <person name="Kiss E."/>
            <person name="Drula E."/>
            <person name="Kohler A."/>
            <person name="Sanchez-Garcia M."/>
            <person name="Andreopoulos B."/>
            <person name="Barry K.W."/>
            <person name="Bonito G."/>
            <person name="Buee M."/>
            <person name="Carver A."/>
            <person name="Chen C."/>
            <person name="Cichocki N."/>
            <person name="Clum A."/>
            <person name="Culley D."/>
            <person name="Crous P.W."/>
            <person name="Fauchery L."/>
            <person name="Girlanda M."/>
            <person name="Hayes R."/>
            <person name="Keri Z."/>
            <person name="Labutti K."/>
            <person name="Lipzen A."/>
            <person name="Lombard V."/>
            <person name="Magnuson J."/>
            <person name="Maillard F."/>
            <person name="Morin E."/>
            <person name="Murat C."/>
            <person name="Nolan M."/>
            <person name="Ohm R."/>
            <person name="Pangilinan J."/>
            <person name="Pereira M."/>
            <person name="Perotto S."/>
            <person name="Peter M."/>
            <person name="Riley R."/>
            <person name="Sitrit Y."/>
            <person name="Stielow B."/>
            <person name="Szollosi G."/>
            <person name="Zifcakova L."/>
            <person name="Stursova M."/>
            <person name="Spatafora J.W."/>
            <person name="Tedersoo L."/>
            <person name="Vaario L.-M."/>
            <person name="Yamada A."/>
            <person name="Yan M."/>
            <person name="Wang P."/>
            <person name="Xu J."/>
            <person name="Bruns T."/>
            <person name="Baldrian P."/>
            <person name="Vilgalys R."/>
            <person name="Henrissat B."/>
            <person name="Grigoriev I.V."/>
            <person name="Hibbett D."/>
            <person name="Nagy L.G."/>
            <person name="Martin F.M."/>
        </authorList>
    </citation>
    <scope>NUCLEOTIDE SEQUENCE</scope>
    <source>
        <strain evidence="4">UH-Tt-Lm1</strain>
    </source>
</reference>
<dbReference type="GO" id="GO:0016491">
    <property type="term" value="F:oxidoreductase activity"/>
    <property type="evidence" value="ECO:0007669"/>
    <property type="project" value="UniProtKB-KW"/>
</dbReference>
<keyword evidence="2" id="KW-0521">NADP</keyword>
<dbReference type="PRINTS" id="PR00081">
    <property type="entry name" value="GDHRDH"/>
</dbReference>
<evidence type="ECO:0000313" key="4">
    <source>
        <dbReference type="EMBL" id="KAF9783414.1"/>
    </source>
</evidence>